<dbReference type="GO" id="GO:0003998">
    <property type="term" value="F:acylphosphatase activity"/>
    <property type="evidence" value="ECO:0007669"/>
    <property type="project" value="UniProtKB-EC"/>
</dbReference>
<sequence>MMRSRHFRISGRVQGVGFRYAACAEAQRLGVTGWVRNLPNGDVEALACGAADRVQAFEEWLWRGPRAARVTAVRATDAAPQEFHEFAVR</sequence>
<evidence type="ECO:0000256" key="3">
    <source>
        <dbReference type="ARBA" id="ARBA00047645"/>
    </source>
</evidence>
<organism evidence="8 9">
    <name type="scientific">Candidatus Muproteobacteria bacterium RBG_16_60_9</name>
    <dbReference type="NCBI Taxonomy" id="1817755"/>
    <lineage>
        <taxon>Bacteria</taxon>
        <taxon>Pseudomonadati</taxon>
        <taxon>Pseudomonadota</taxon>
        <taxon>Candidatus Muproteobacteria</taxon>
    </lineage>
</organism>
<dbReference type="InterPro" id="IPR020456">
    <property type="entry name" value="Acylphosphatase"/>
</dbReference>
<evidence type="ECO:0000256" key="4">
    <source>
        <dbReference type="PROSITE-ProRule" id="PRU00520"/>
    </source>
</evidence>
<name>A0A1F6V8P7_9PROT</name>
<dbReference type="SUPFAM" id="SSF54975">
    <property type="entry name" value="Acylphosphatase/BLUF domain-like"/>
    <property type="match status" value="1"/>
</dbReference>
<dbReference type="PANTHER" id="PTHR47268">
    <property type="entry name" value="ACYLPHOSPHATASE"/>
    <property type="match status" value="1"/>
</dbReference>
<dbReference type="InterPro" id="IPR017968">
    <property type="entry name" value="Acylphosphatase_CS"/>
</dbReference>
<feature type="domain" description="Acylphosphatase-like" evidence="7">
    <location>
        <begin position="4"/>
        <end position="89"/>
    </location>
</feature>
<evidence type="ECO:0000256" key="5">
    <source>
        <dbReference type="RuleBase" id="RU000553"/>
    </source>
</evidence>
<dbReference type="AlphaFoldDB" id="A0A1F6V8P7"/>
<dbReference type="PRINTS" id="PR00112">
    <property type="entry name" value="ACYLPHPHTASE"/>
</dbReference>
<comment type="caution">
    <text evidence="8">The sequence shown here is derived from an EMBL/GenBank/DDBJ whole genome shotgun (WGS) entry which is preliminary data.</text>
</comment>
<reference evidence="8 9" key="1">
    <citation type="journal article" date="2016" name="Nat. Commun.">
        <title>Thousands of microbial genomes shed light on interconnected biogeochemical processes in an aquifer system.</title>
        <authorList>
            <person name="Anantharaman K."/>
            <person name="Brown C.T."/>
            <person name="Hug L.A."/>
            <person name="Sharon I."/>
            <person name="Castelle C.J."/>
            <person name="Probst A.J."/>
            <person name="Thomas B.C."/>
            <person name="Singh A."/>
            <person name="Wilkins M.J."/>
            <person name="Karaoz U."/>
            <person name="Brodie E.L."/>
            <person name="Williams K.H."/>
            <person name="Hubbard S.S."/>
            <person name="Banfield J.F."/>
        </authorList>
    </citation>
    <scope>NUCLEOTIDE SEQUENCE [LARGE SCALE GENOMIC DNA]</scope>
</reference>
<dbReference type="InterPro" id="IPR001792">
    <property type="entry name" value="Acylphosphatase-like_dom"/>
</dbReference>
<feature type="active site" evidence="4">
    <location>
        <position position="37"/>
    </location>
</feature>
<dbReference type="PROSITE" id="PS00150">
    <property type="entry name" value="ACYLPHOSPHATASE_1"/>
    <property type="match status" value="1"/>
</dbReference>
<dbReference type="EC" id="3.6.1.7" evidence="2 4"/>
<dbReference type="NCBIfam" id="NF011000">
    <property type="entry name" value="PRK14426.1"/>
    <property type="match status" value="1"/>
</dbReference>
<dbReference type="PROSITE" id="PS51160">
    <property type="entry name" value="ACYLPHOSPHATASE_3"/>
    <property type="match status" value="1"/>
</dbReference>
<dbReference type="PANTHER" id="PTHR47268:SF4">
    <property type="entry name" value="ACYLPHOSPHATASE"/>
    <property type="match status" value="1"/>
</dbReference>
<comment type="catalytic activity">
    <reaction evidence="3 4 5">
        <text>an acyl phosphate + H2O = a carboxylate + phosphate + H(+)</text>
        <dbReference type="Rhea" id="RHEA:14965"/>
        <dbReference type="ChEBI" id="CHEBI:15377"/>
        <dbReference type="ChEBI" id="CHEBI:15378"/>
        <dbReference type="ChEBI" id="CHEBI:29067"/>
        <dbReference type="ChEBI" id="CHEBI:43474"/>
        <dbReference type="ChEBI" id="CHEBI:59918"/>
        <dbReference type="EC" id="3.6.1.7"/>
    </reaction>
</comment>
<accession>A0A1F6V8P7</accession>
<dbReference type="InterPro" id="IPR036046">
    <property type="entry name" value="Acylphosphatase-like_dom_sf"/>
</dbReference>
<dbReference type="Proteomes" id="UP000179076">
    <property type="component" value="Unassembled WGS sequence"/>
</dbReference>
<evidence type="ECO:0000256" key="1">
    <source>
        <dbReference type="ARBA" id="ARBA00005614"/>
    </source>
</evidence>
<evidence type="ECO:0000256" key="6">
    <source>
        <dbReference type="RuleBase" id="RU004168"/>
    </source>
</evidence>
<evidence type="ECO:0000256" key="2">
    <source>
        <dbReference type="ARBA" id="ARBA00012150"/>
    </source>
</evidence>
<dbReference type="EMBL" id="MFSP01000096">
    <property type="protein sequence ID" value="OGI66060.1"/>
    <property type="molecule type" value="Genomic_DNA"/>
</dbReference>
<keyword evidence="4 5" id="KW-0378">Hydrolase</keyword>
<dbReference type="PROSITE" id="PS00151">
    <property type="entry name" value="ACYLPHOSPHATASE_2"/>
    <property type="match status" value="1"/>
</dbReference>
<feature type="active site" evidence="4">
    <location>
        <position position="19"/>
    </location>
</feature>
<dbReference type="Pfam" id="PF00708">
    <property type="entry name" value="Acylphosphatase"/>
    <property type="match status" value="1"/>
</dbReference>
<gene>
    <name evidence="8" type="ORF">A2W18_08035</name>
</gene>
<protein>
    <recommendedName>
        <fullName evidence="2 4">Acylphosphatase</fullName>
        <ecNumber evidence="2 4">3.6.1.7</ecNumber>
    </recommendedName>
</protein>
<dbReference type="Gene3D" id="3.30.70.100">
    <property type="match status" value="1"/>
</dbReference>
<evidence type="ECO:0000313" key="8">
    <source>
        <dbReference type="EMBL" id="OGI66060.1"/>
    </source>
</evidence>
<comment type="similarity">
    <text evidence="1 6">Belongs to the acylphosphatase family.</text>
</comment>
<evidence type="ECO:0000259" key="7">
    <source>
        <dbReference type="PROSITE" id="PS51160"/>
    </source>
</evidence>
<proteinExistence type="inferred from homology"/>
<evidence type="ECO:0000313" key="9">
    <source>
        <dbReference type="Proteomes" id="UP000179076"/>
    </source>
</evidence>